<accession>A0ABR1T6T1</accession>
<keyword evidence="3" id="KW-1185">Reference proteome</keyword>
<comment type="caution">
    <text evidence="2">The sequence shown here is derived from an EMBL/GenBank/DDBJ whole genome shotgun (WGS) entry which is preliminary data.</text>
</comment>
<evidence type="ECO:0000313" key="3">
    <source>
        <dbReference type="Proteomes" id="UP001444661"/>
    </source>
</evidence>
<protein>
    <submittedName>
        <fullName evidence="2">Uncharacterized protein</fullName>
    </submittedName>
</protein>
<organism evidence="2 3">
    <name type="scientific">Apiospora rasikravindrae</name>
    <dbReference type="NCBI Taxonomy" id="990691"/>
    <lineage>
        <taxon>Eukaryota</taxon>
        <taxon>Fungi</taxon>
        <taxon>Dikarya</taxon>
        <taxon>Ascomycota</taxon>
        <taxon>Pezizomycotina</taxon>
        <taxon>Sordariomycetes</taxon>
        <taxon>Xylariomycetidae</taxon>
        <taxon>Amphisphaeriales</taxon>
        <taxon>Apiosporaceae</taxon>
        <taxon>Apiospora</taxon>
    </lineage>
</organism>
<evidence type="ECO:0000313" key="2">
    <source>
        <dbReference type="EMBL" id="KAK8042300.1"/>
    </source>
</evidence>
<feature type="region of interest" description="Disordered" evidence="1">
    <location>
        <begin position="1"/>
        <end position="25"/>
    </location>
</feature>
<name>A0ABR1T6T1_9PEZI</name>
<dbReference type="Proteomes" id="UP001444661">
    <property type="component" value="Unassembled WGS sequence"/>
</dbReference>
<evidence type="ECO:0000256" key="1">
    <source>
        <dbReference type="SAM" id="MobiDB-lite"/>
    </source>
</evidence>
<dbReference type="EMBL" id="JAQQWK010000005">
    <property type="protein sequence ID" value="KAK8042300.1"/>
    <property type="molecule type" value="Genomic_DNA"/>
</dbReference>
<sequence length="234" mass="25400">MVVSPSQGPVEPHITTEASEGDIEGPPSTFIQTQCSSDQIDAGTEPFHQDSGGCVNGLSDFFNGADATPHFFAPELDEDSGLLVSFDHLGGDGGSYDHDFGTSTIQLPALFLQEQGWASPDEIAQFLIPNYLPHQSQDTRLMPDYSFTNGIPQELDDPPLKLSESFKPSSTEASFSGSGNRAILPKPQCAGNILLTLVKQPQVKSQEAAPLWTFAVRKEILQFERLETTSNQRT</sequence>
<reference evidence="2 3" key="1">
    <citation type="submission" date="2023-01" db="EMBL/GenBank/DDBJ databases">
        <title>Analysis of 21 Apiospora genomes using comparative genomics revels a genus with tremendous synthesis potential of carbohydrate active enzymes and secondary metabolites.</title>
        <authorList>
            <person name="Sorensen T."/>
        </authorList>
    </citation>
    <scope>NUCLEOTIDE SEQUENCE [LARGE SCALE GENOMIC DNA]</scope>
    <source>
        <strain evidence="2 3">CBS 33761</strain>
    </source>
</reference>
<gene>
    <name evidence="2" type="ORF">PG993_006823</name>
</gene>
<proteinExistence type="predicted"/>